<dbReference type="GO" id="GO:0051287">
    <property type="term" value="F:NAD binding"/>
    <property type="evidence" value="ECO:0007669"/>
    <property type="project" value="InterPro"/>
</dbReference>
<dbReference type="InterPro" id="IPR006140">
    <property type="entry name" value="D-isomer_DH_NAD-bd"/>
</dbReference>
<proteinExistence type="predicted"/>
<gene>
    <name evidence="4" type="ORF">ATN88_22435</name>
</gene>
<keyword evidence="1" id="KW-0560">Oxidoreductase</keyword>
<dbReference type="AlphaFoldDB" id="A0A135I4N9"/>
<dbReference type="Proteomes" id="UP000070529">
    <property type="component" value="Unassembled WGS sequence"/>
</dbReference>
<accession>A0A135I4N9</accession>
<dbReference type="GO" id="GO:0016491">
    <property type="term" value="F:oxidoreductase activity"/>
    <property type="evidence" value="ECO:0007669"/>
    <property type="project" value="UniProtKB-KW"/>
</dbReference>
<protein>
    <submittedName>
        <fullName evidence="4">2-ketoacid reductase</fullName>
    </submittedName>
</protein>
<evidence type="ECO:0000256" key="2">
    <source>
        <dbReference type="ARBA" id="ARBA00023027"/>
    </source>
</evidence>
<dbReference type="EMBL" id="LNTY01000054">
    <property type="protein sequence ID" value="KXF80384.1"/>
    <property type="molecule type" value="Genomic_DNA"/>
</dbReference>
<dbReference type="STRING" id="294935.ATN88_22435"/>
<dbReference type="CDD" id="cd05300">
    <property type="entry name" value="2-Hacid_dh_1"/>
    <property type="match status" value="1"/>
</dbReference>
<dbReference type="InterPro" id="IPR036291">
    <property type="entry name" value="NAD(P)-bd_dom_sf"/>
</dbReference>
<organism evidence="4 5">
    <name type="scientific">Enterovibrio coralii</name>
    <dbReference type="NCBI Taxonomy" id="294935"/>
    <lineage>
        <taxon>Bacteria</taxon>
        <taxon>Pseudomonadati</taxon>
        <taxon>Pseudomonadota</taxon>
        <taxon>Gammaproteobacteria</taxon>
        <taxon>Vibrionales</taxon>
        <taxon>Vibrionaceae</taxon>
        <taxon>Enterovibrio</taxon>
    </lineage>
</organism>
<dbReference type="Pfam" id="PF02826">
    <property type="entry name" value="2-Hacid_dh_C"/>
    <property type="match status" value="1"/>
</dbReference>
<keyword evidence="5" id="KW-1185">Reference proteome</keyword>
<comment type="caution">
    <text evidence="4">The sequence shown here is derived from an EMBL/GenBank/DDBJ whole genome shotgun (WGS) entry which is preliminary data.</text>
</comment>
<dbReference type="PANTHER" id="PTHR43333:SF1">
    <property type="entry name" value="D-ISOMER SPECIFIC 2-HYDROXYACID DEHYDROGENASE NAD-BINDING DOMAIN-CONTAINING PROTEIN"/>
    <property type="match status" value="1"/>
</dbReference>
<evidence type="ECO:0000256" key="1">
    <source>
        <dbReference type="ARBA" id="ARBA00023002"/>
    </source>
</evidence>
<keyword evidence="2" id="KW-0520">NAD</keyword>
<name>A0A135I4N9_9GAMM</name>
<sequence>MHQLYLCSAKHDHYRALLEAVPLPELVLTDSLEDATIILGDPPKLAARIEKATQLKWLQSTYAGADALLNAPRRDYILTNVRGIFGPLMSEYVFGELLSLTRHLPHYREMQQSASWSPTPYKGLTGKTMVVLGTGSIGAHVASTARHFGMKTIGVSRSGHTIAEFDKVLKTQDMSSALANADVIVSILPSTQETKGILNKETLSVCQDAILFNVGRGPAVDEQGLLEAIDSGHIQHAVLDVFCQEPLPASHPFWQHPSISVTPHISAESFPEQVFDIFADNYRRWIKGEPLNYVMDFSLGY</sequence>
<evidence type="ECO:0000313" key="4">
    <source>
        <dbReference type="EMBL" id="KXF80384.1"/>
    </source>
</evidence>
<evidence type="ECO:0000259" key="3">
    <source>
        <dbReference type="Pfam" id="PF02826"/>
    </source>
</evidence>
<evidence type="ECO:0000313" key="5">
    <source>
        <dbReference type="Proteomes" id="UP000070529"/>
    </source>
</evidence>
<reference evidence="4 5" key="1">
    <citation type="submission" date="2015-11" db="EMBL/GenBank/DDBJ databases">
        <title>Genomic Taxonomy of the Vibrionaceae.</title>
        <authorList>
            <person name="Gomez-Gil B."/>
            <person name="Enciso-Ibarra J."/>
        </authorList>
    </citation>
    <scope>NUCLEOTIDE SEQUENCE [LARGE SCALE GENOMIC DNA]</scope>
    <source>
        <strain evidence="4 5">CAIM 912</strain>
    </source>
</reference>
<dbReference type="FunFam" id="3.40.50.720:FF:000363">
    <property type="entry name" value="D-isomer specific 2-hydroxyacid dehydrogenase"/>
    <property type="match status" value="1"/>
</dbReference>
<dbReference type="SUPFAM" id="SSF51735">
    <property type="entry name" value="NAD(P)-binding Rossmann-fold domains"/>
    <property type="match status" value="1"/>
</dbReference>
<dbReference type="Gene3D" id="3.40.50.720">
    <property type="entry name" value="NAD(P)-binding Rossmann-like Domain"/>
    <property type="match status" value="2"/>
</dbReference>
<dbReference type="SUPFAM" id="SSF52283">
    <property type="entry name" value="Formate/glycerate dehydrogenase catalytic domain-like"/>
    <property type="match status" value="1"/>
</dbReference>
<dbReference type="PANTHER" id="PTHR43333">
    <property type="entry name" value="2-HACID_DH_C DOMAIN-CONTAINING PROTEIN"/>
    <property type="match status" value="1"/>
</dbReference>
<dbReference type="OrthoDB" id="9787219at2"/>
<feature type="domain" description="D-isomer specific 2-hydroxyacid dehydrogenase NAD-binding" evidence="3">
    <location>
        <begin position="95"/>
        <end position="266"/>
    </location>
</feature>
<dbReference type="RefSeq" id="WP_067419399.1">
    <property type="nucleotide sequence ID" value="NZ_LNTY01000054.1"/>
</dbReference>